<dbReference type="AlphaFoldDB" id="A0A7W7GBW9"/>
<gene>
    <name evidence="2" type="ORF">BJ982_004453</name>
</gene>
<evidence type="ECO:0000259" key="1">
    <source>
        <dbReference type="Pfam" id="PF04149"/>
    </source>
</evidence>
<evidence type="ECO:0000313" key="2">
    <source>
        <dbReference type="EMBL" id="MBB4702909.1"/>
    </source>
</evidence>
<dbReference type="GO" id="GO:0008168">
    <property type="term" value="F:methyltransferase activity"/>
    <property type="evidence" value="ECO:0007669"/>
    <property type="project" value="UniProtKB-KW"/>
</dbReference>
<protein>
    <submittedName>
        <fullName evidence="2">Folate-dependent tRNA-U54 methylase TrmFO/GidA</fullName>
    </submittedName>
</protein>
<feature type="domain" description="DUF397" evidence="1">
    <location>
        <begin position="2"/>
        <end position="39"/>
    </location>
</feature>
<dbReference type="Proteomes" id="UP000542210">
    <property type="component" value="Unassembled WGS sequence"/>
</dbReference>
<keyword evidence="2" id="KW-0489">Methyltransferase</keyword>
<organism evidence="2 3">
    <name type="scientific">Sphaerisporangium siamense</name>
    <dbReference type="NCBI Taxonomy" id="795645"/>
    <lineage>
        <taxon>Bacteria</taxon>
        <taxon>Bacillati</taxon>
        <taxon>Actinomycetota</taxon>
        <taxon>Actinomycetes</taxon>
        <taxon>Streptosporangiales</taxon>
        <taxon>Streptosporangiaceae</taxon>
        <taxon>Sphaerisporangium</taxon>
    </lineage>
</organism>
<sequence length="45" mass="4565">MEVASNLPGLRAVRDSKVPAGPALAVSPAEWSAFVTGLKDGTLNA</sequence>
<dbReference type="EMBL" id="JACHND010000001">
    <property type="protein sequence ID" value="MBB4702909.1"/>
    <property type="molecule type" value="Genomic_DNA"/>
</dbReference>
<keyword evidence="3" id="KW-1185">Reference proteome</keyword>
<evidence type="ECO:0000313" key="3">
    <source>
        <dbReference type="Proteomes" id="UP000542210"/>
    </source>
</evidence>
<comment type="caution">
    <text evidence="2">The sequence shown here is derived from an EMBL/GenBank/DDBJ whole genome shotgun (WGS) entry which is preliminary data.</text>
</comment>
<dbReference type="Pfam" id="PF04149">
    <property type="entry name" value="DUF397"/>
    <property type="match status" value="1"/>
</dbReference>
<accession>A0A7W7GBW9</accession>
<dbReference type="GO" id="GO:0032259">
    <property type="term" value="P:methylation"/>
    <property type="evidence" value="ECO:0007669"/>
    <property type="project" value="UniProtKB-KW"/>
</dbReference>
<dbReference type="InterPro" id="IPR007278">
    <property type="entry name" value="DUF397"/>
</dbReference>
<proteinExistence type="predicted"/>
<reference evidence="2 3" key="1">
    <citation type="submission" date="2020-08" db="EMBL/GenBank/DDBJ databases">
        <title>Sequencing the genomes of 1000 actinobacteria strains.</title>
        <authorList>
            <person name="Klenk H.-P."/>
        </authorList>
    </citation>
    <scope>NUCLEOTIDE SEQUENCE [LARGE SCALE GENOMIC DNA]</scope>
    <source>
        <strain evidence="2 3">DSM 45784</strain>
    </source>
</reference>
<keyword evidence="2" id="KW-0808">Transferase</keyword>
<name>A0A7W7GBW9_9ACTN</name>